<reference evidence="1 2" key="1">
    <citation type="submission" date="2024-10" db="EMBL/GenBank/DDBJ databases">
        <title>The Natural Products Discovery Center: Release of the First 8490 Sequenced Strains for Exploring Actinobacteria Biosynthetic Diversity.</title>
        <authorList>
            <person name="Kalkreuter E."/>
            <person name="Kautsar S.A."/>
            <person name="Yang D."/>
            <person name="Bader C.D."/>
            <person name="Teijaro C.N."/>
            <person name="Fluegel L."/>
            <person name="Davis C.M."/>
            <person name="Simpson J.R."/>
            <person name="Lauterbach L."/>
            <person name="Steele A.D."/>
            <person name="Gui C."/>
            <person name="Meng S."/>
            <person name="Li G."/>
            <person name="Viehrig K."/>
            <person name="Ye F."/>
            <person name="Su P."/>
            <person name="Kiefer A.F."/>
            <person name="Nichols A."/>
            <person name="Cepeda A.J."/>
            <person name="Yan W."/>
            <person name="Fan B."/>
            <person name="Jiang Y."/>
            <person name="Adhikari A."/>
            <person name="Zheng C.-J."/>
            <person name="Schuster L."/>
            <person name="Cowan T.M."/>
            <person name="Smanski M.J."/>
            <person name="Chevrette M.G."/>
            <person name="De Carvalho L.P.S."/>
            <person name="Shen B."/>
        </authorList>
    </citation>
    <scope>NUCLEOTIDE SEQUENCE [LARGE SCALE GENOMIC DNA]</scope>
    <source>
        <strain evidence="1 2">NPDC012605</strain>
    </source>
</reference>
<comment type="caution">
    <text evidence="1">The sequence shown here is derived from an EMBL/GenBank/DDBJ whole genome shotgun (WGS) entry which is preliminary data.</text>
</comment>
<keyword evidence="2" id="KW-1185">Reference proteome</keyword>
<gene>
    <name evidence="1" type="ORF">ACFY8C_07915</name>
</gene>
<organism evidence="1 2">
    <name type="scientific">Streptomyces flavochromogenes</name>
    <dbReference type="NCBI Taxonomy" id="68199"/>
    <lineage>
        <taxon>Bacteria</taxon>
        <taxon>Bacillati</taxon>
        <taxon>Actinomycetota</taxon>
        <taxon>Actinomycetes</taxon>
        <taxon>Kitasatosporales</taxon>
        <taxon>Streptomycetaceae</taxon>
        <taxon>Streptomyces</taxon>
    </lineage>
</organism>
<dbReference type="RefSeq" id="WP_388306649.1">
    <property type="nucleotide sequence ID" value="NZ_JBIBDZ010000002.1"/>
</dbReference>
<evidence type="ECO:0000313" key="2">
    <source>
        <dbReference type="Proteomes" id="UP001602370"/>
    </source>
</evidence>
<protein>
    <submittedName>
        <fullName evidence="1">Uncharacterized protein</fullName>
    </submittedName>
</protein>
<proteinExistence type="predicted"/>
<name>A0ABW6XL88_9ACTN</name>
<evidence type="ECO:0000313" key="1">
    <source>
        <dbReference type="EMBL" id="MFF5918255.1"/>
    </source>
</evidence>
<accession>A0ABW6XL88</accession>
<dbReference type="Proteomes" id="UP001602370">
    <property type="component" value="Unassembled WGS sequence"/>
</dbReference>
<dbReference type="EMBL" id="JBIBDZ010000002">
    <property type="protein sequence ID" value="MFF5918255.1"/>
    <property type="molecule type" value="Genomic_DNA"/>
</dbReference>
<sequence>MFLPAGGALLTLGVAEPDARLATLSWTAGAGGVYLGSGWVGESRRGLRDEPTLAPLLGEGWGGMLARTLAWPAVAVVVPVGLASAVTLMARWPLQGGGPADAPLLAAGSVVLALGARFLREMKTNLPVELLLPVVTPLGDLSALRVFV</sequence>